<dbReference type="AlphaFoldDB" id="A0A1I1DWH9"/>
<dbReference type="Proteomes" id="UP000199161">
    <property type="component" value="Unassembled WGS sequence"/>
</dbReference>
<proteinExistence type="predicted"/>
<evidence type="ECO:0008006" key="5">
    <source>
        <dbReference type="Google" id="ProtNLM"/>
    </source>
</evidence>
<dbReference type="Gene3D" id="2.60.40.10">
    <property type="entry name" value="Immunoglobulins"/>
    <property type="match status" value="1"/>
</dbReference>
<sequence>MNGNLCTDSTVSLRTAVARTVFSSVVARSLLAGLGIATGRTNSEDEDRCRNRGLSPHGDRRRGQLRGAIAVLSLFVVVAAVLAGGSVVLPAVDDRVDTDREEPSVTGASPADGSPLTFETTASTSDVYGVTSDPINVPSGPPDDKRVVVRFEEDHVVSGSLEEDLPPEPAIAVNRSDGGYEDLIVDEHDDYDLEVVQTPDGEVAKVNGTRPVYRVDDDPDLVVLDDEQEVVVDELQVSREDGLVRTVEGDEVVTVNGTPIEYPEYDYVDLGLEITDVENASEGESISVDVAVHNSRWADATGDDAKMTFSLHDSDGNPKDPEEIEDYTTTIDVDGDGNSSYTFTYDTERDDNDYIFEEVRVEIEDRNTDDVTVDGDSDTASVEIGAAGAAVFITNSTSTVEGGELSVTADIDRYGNEPEGSQTYPISLFIDGAEVETQVHTLAPGGETTTTFSYETDHNDVPETNVEVSSRTDSDSVDIPVVSREEHNRSIEAAITGTNVDQLNLTGELEVDTAFDYDGDIPGGETEFQAHFVVNGDVEDRRNVTLAGSDPTNETFVFARNETHPPIENVTIETPGEDASVEFDRRTDVTFTDVTDPAARNETLEATVSVEDVGETPGRDVLTIETTNPVAVDNATRERTIVLEGGESTTETVTFELTEDAPPNLELRASTGDAVETTSVEVRDDVSRFVVEEVTLEGADDPDSGLDVTGTIRNAGGVSGAQTVQLTLDGEPIRTEEIVLEPDEEVTLSAGVPTSDEGTYAFGASTDDDEYSDTSVATATQTESAPDDEGSSLSLPVSPATLLVVLASIAGAIAVGAGVIKYRDDPATVRARARQLRNTVLGAVPFGDSGTVIVQNDLPRTSLVRVRVRSENDVVFVEDFELAENERRTFDCLPDAERFDVGAGVDDITSHEETFGEGTETVAIVLRPEGITIREL</sequence>
<keyword evidence="4" id="KW-1185">Reference proteome</keyword>
<feature type="region of interest" description="Disordered" evidence="1">
    <location>
        <begin position="747"/>
        <end position="793"/>
    </location>
</feature>
<reference evidence="4" key="1">
    <citation type="submission" date="2016-10" db="EMBL/GenBank/DDBJ databases">
        <authorList>
            <person name="Varghese N."/>
            <person name="Submissions S."/>
        </authorList>
    </citation>
    <scope>NUCLEOTIDE SEQUENCE [LARGE SCALE GENOMIC DNA]</scope>
    <source>
        <strain evidence="4">DSM 13078</strain>
    </source>
</reference>
<name>A0A1I1DWH9_NATHA</name>
<feature type="region of interest" description="Disordered" evidence="1">
    <location>
        <begin position="97"/>
        <end position="144"/>
    </location>
</feature>
<feature type="compositionally biased region" description="Polar residues" evidence="1">
    <location>
        <begin position="773"/>
        <end position="784"/>
    </location>
</feature>
<accession>A0A1I1DWH9</accession>
<feature type="transmembrane region" description="Helical" evidence="2">
    <location>
        <begin position="800"/>
        <end position="820"/>
    </location>
</feature>
<feature type="transmembrane region" description="Helical" evidence="2">
    <location>
        <begin position="69"/>
        <end position="92"/>
    </location>
</feature>
<evidence type="ECO:0000313" key="3">
    <source>
        <dbReference type="EMBL" id="SFB78762.1"/>
    </source>
</evidence>
<dbReference type="InterPro" id="IPR013783">
    <property type="entry name" value="Ig-like_fold"/>
</dbReference>
<protein>
    <recommendedName>
        <fullName evidence="5">CARDB protein</fullName>
    </recommendedName>
</protein>
<gene>
    <name evidence="3" type="ORF">SAMN05444422_1026</name>
</gene>
<feature type="region of interest" description="Disordered" evidence="1">
    <location>
        <begin position="41"/>
        <end position="61"/>
    </location>
</feature>
<dbReference type="RefSeq" id="WP_089785591.1">
    <property type="nucleotide sequence ID" value="NZ_FOKW01000002.1"/>
</dbReference>
<evidence type="ECO:0000256" key="2">
    <source>
        <dbReference type="SAM" id="Phobius"/>
    </source>
</evidence>
<feature type="compositionally biased region" description="Polar residues" evidence="1">
    <location>
        <begin position="117"/>
        <end position="126"/>
    </location>
</feature>
<evidence type="ECO:0000313" key="4">
    <source>
        <dbReference type="Proteomes" id="UP000199161"/>
    </source>
</evidence>
<keyword evidence="2" id="KW-0472">Membrane</keyword>
<keyword evidence="2" id="KW-0812">Transmembrane</keyword>
<organism evidence="3 4">
    <name type="scientific">Natronobacterium haloterrestre</name>
    <name type="common">Halobiforma haloterrestris</name>
    <dbReference type="NCBI Taxonomy" id="148448"/>
    <lineage>
        <taxon>Archaea</taxon>
        <taxon>Methanobacteriati</taxon>
        <taxon>Methanobacteriota</taxon>
        <taxon>Stenosarchaea group</taxon>
        <taxon>Halobacteria</taxon>
        <taxon>Halobacteriales</taxon>
        <taxon>Natrialbaceae</taxon>
        <taxon>Natronobacterium</taxon>
    </lineage>
</organism>
<evidence type="ECO:0000256" key="1">
    <source>
        <dbReference type="SAM" id="MobiDB-lite"/>
    </source>
</evidence>
<keyword evidence="2" id="KW-1133">Transmembrane helix</keyword>
<dbReference type="OrthoDB" id="205559at2157"/>
<dbReference type="EMBL" id="FOKW01000002">
    <property type="protein sequence ID" value="SFB78762.1"/>
    <property type="molecule type" value="Genomic_DNA"/>
</dbReference>